<dbReference type="KEGG" id="tpla:ElP_03440"/>
<dbReference type="RefSeq" id="WP_145266655.1">
    <property type="nucleotide sequence ID" value="NZ_CP036426.1"/>
</dbReference>
<dbReference type="OrthoDB" id="269226at2"/>
<dbReference type="AlphaFoldDB" id="A0A518GVA7"/>
<organism evidence="1 2">
    <name type="scientific">Tautonia plasticadhaerens</name>
    <dbReference type="NCBI Taxonomy" id="2527974"/>
    <lineage>
        <taxon>Bacteria</taxon>
        <taxon>Pseudomonadati</taxon>
        <taxon>Planctomycetota</taxon>
        <taxon>Planctomycetia</taxon>
        <taxon>Isosphaerales</taxon>
        <taxon>Isosphaeraceae</taxon>
        <taxon>Tautonia</taxon>
    </lineage>
</organism>
<dbReference type="Proteomes" id="UP000317835">
    <property type="component" value="Chromosome"/>
</dbReference>
<keyword evidence="2" id="KW-1185">Reference proteome</keyword>
<dbReference type="EMBL" id="CP036426">
    <property type="protein sequence ID" value="QDV32511.1"/>
    <property type="molecule type" value="Genomic_DNA"/>
</dbReference>
<accession>A0A518GVA7</accession>
<evidence type="ECO:0000313" key="1">
    <source>
        <dbReference type="EMBL" id="QDV32511.1"/>
    </source>
</evidence>
<protein>
    <submittedName>
        <fullName evidence="1">Uncharacterized protein</fullName>
    </submittedName>
</protein>
<evidence type="ECO:0000313" key="2">
    <source>
        <dbReference type="Proteomes" id="UP000317835"/>
    </source>
</evidence>
<sequence length="81" mass="8855">MMGIGAASPDEPVPPEANAEFVAEMEDVLDVDPRTYHEKCPLVCLDEASKQPVGEVIEAIPAAPGRPERFDLARQPGRDRR</sequence>
<name>A0A518GVA7_9BACT</name>
<gene>
    <name evidence="1" type="ORF">ElP_03440</name>
</gene>
<proteinExistence type="predicted"/>
<reference evidence="1 2" key="1">
    <citation type="submission" date="2019-02" db="EMBL/GenBank/DDBJ databases">
        <title>Deep-cultivation of Planctomycetes and their phenomic and genomic characterization uncovers novel biology.</title>
        <authorList>
            <person name="Wiegand S."/>
            <person name="Jogler M."/>
            <person name="Boedeker C."/>
            <person name="Pinto D."/>
            <person name="Vollmers J."/>
            <person name="Rivas-Marin E."/>
            <person name="Kohn T."/>
            <person name="Peeters S.H."/>
            <person name="Heuer A."/>
            <person name="Rast P."/>
            <person name="Oberbeckmann S."/>
            <person name="Bunk B."/>
            <person name="Jeske O."/>
            <person name="Meyerdierks A."/>
            <person name="Storesund J.E."/>
            <person name="Kallscheuer N."/>
            <person name="Luecker S."/>
            <person name="Lage O.M."/>
            <person name="Pohl T."/>
            <person name="Merkel B.J."/>
            <person name="Hornburger P."/>
            <person name="Mueller R.-W."/>
            <person name="Bruemmer F."/>
            <person name="Labrenz M."/>
            <person name="Spormann A.M."/>
            <person name="Op den Camp H."/>
            <person name="Overmann J."/>
            <person name="Amann R."/>
            <person name="Jetten M.S.M."/>
            <person name="Mascher T."/>
            <person name="Medema M.H."/>
            <person name="Devos D.P."/>
            <person name="Kaster A.-K."/>
            <person name="Ovreas L."/>
            <person name="Rohde M."/>
            <person name="Galperin M.Y."/>
            <person name="Jogler C."/>
        </authorList>
    </citation>
    <scope>NUCLEOTIDE SEQUENCE [LARGE SCALE GENOMIC DNA]</scope>
    <source>
        <strain evidence="1 2">ElP</strain>
    </source>
</reference>